<proteinExistence type="inferred from homology"/>
<feature type="non-terminal residue" evidence="6">
    <location>
        <position position="1"/>
    </location>
</feature>
<dbReference type="SUPFAM" id="SSF54001">
    <property type="entry name" value="Cysteine proteinases"/>
    <property type="match status" value="1"/>
</dbReference>
<evidence type="ECO:0000313" key="7">
    <source>
        <dbReference type="Proteomes" id="UP001206821"/>
    </source>
</evidence>
<gene>
    <name evidence="6" type="ORF">NQG31_04510</name>
</gene>
<dbReference type="Gene3D" id="3.90.1720.10">
    <property type="entry name" value="endopeptidase domain like (from Nostoc punctiforme)"/>
    <property type="match status" value="1"/>
</dbReference>
<dbReference type="EMBL" id="JANIEK010000011">
    <property type="protein sequence ID" value="MCT4794794.1"/>
    <property type="molecule type" value="Genomic_DNA"/>
</dbReference>
<sequence length="438" mass="48853">GAFTRLFTKGQFVYVETSLLGTAKPTYQKTGQRYLTKETPVYERAANSKVVTTFKRGQLVNVYGTEGAYTRVSVNGSFYFVLTNGTSKTKPPLYDATGMRYVKFNGISVYASASTQSRVSRLNRGQVVETFGTSGYYTRVRVGGQYRFVATGYLSLNKPIAKPKAGTVFYVQLDGTPHFSTDVAYARPAGTLKRGTRVIGIRSIDDDFWQVRLPNGKTTYVLNPYISTTQPKAVHHTNVNAGARYMTTKRTPFYANPNDTSPIGYLDTNRRVYPRSKSGDSYLIQYNWRPVYVKLSDIRVSVDPLLAKRNNTQQERFVAAAVNHLGTPYTWGSQSPLNGGFDCSGLVHYAANQAGKVGGRTNVSGYWSSNHFKNKRTAITSGHRGDIIFFAGTYRNGPSHIGIMLDNEFFIHAGGETLQINSIYDPQWRTYFLGYKSL</sequence>
<feature type="domain" description="NlpC/P60" evidence="5">
    <location>
        <begin position="311"/>
        <end position="438"/>
    </location>
</feature>
<evidence type="ECO:0000313" key="6">
    <source>
        <dbReference type="EMBL" id="MCT4794794.1"/>
    </source>
</evidence>
<accession>A0ABT2KUZ4</accession>
<dbReference type="SMART" id="SM00287">
    <property type="entry name" value="SH3b"/>
    <property type="match status" value="2"/>
</dbReference>
<evidence type="ECO:0000259" key="5">
    <source>
        <dbReference type="PROSITE" id="PS51935"/>
    </source>
</evidence>
<dbReference type="Proteomes" id="UP001206821">
    <property type="component" value="Unassembled WGS sequence"/>
</dbReference>
<protein>
    <submittedName>
        <fullName evidence="6">C40 family peptidase</fullName>
    </submittedName>
</protein>
<keyword evidence="7" id="KW-1185">Reference proteome</keyword>
<evidence type="ECO:0000256" key="2">
    <source>
        <dbReference type="ARBA" id="ARBA00022670"/>
    </source>
</evidence>
<dbReference type="PANTHER" id="PTHR47053:SF1">
    <property type="entry name" value="MUREIN DD-ENDOPEPTIDASE MEPH-RELATED"/>
    <property type="match status" value="1"/>
</dbReference>
<dbReference type="InterPro" id="IPR000064">
    <property type="entry name" value="NLP_P60_dom"/>
</dbReference>
<evidence type="ECO:0000256" key="1">
    <source>
        <dbReference type="ARBA" id="ARBA00007074"/>
    </source>
</evidence>
<keyword evidence="2" id="KW-0645">Protease</keyword>
<dbReference type="InterPro" id="IPR038765">
    <property type="entry name" value="Papain-like_cys_pep_sf"/>
</dbReference>
<dbReference type="PROSITE" id="PS51935">
    <property type="entry name" value="NLPC_P60"/>
    <property type="match status" value="1"/>
</dbReference>
<dbReference type="PANTHER" id="PTHR47053">
    <property type="entry name" value="MUREIN DD-ENDOPEPTIDASE MEPH-RELATED"/>
    <property type="match status" value="1"/>
</dbReference>
<keyword evidence="3" id="KW-0378">Hydrolase</keyword>
<dbReference type="InterPro" id="IPR051202">
    <property type="entry name" value="Peptidase_C40"/>
</dbReference>
<evidence type="ECO:0000256" key="3">
    <source>
        <dbReference type="ARBA" id="ARBA00022801"/>
    </source>
</evidence>
<dbReference type="InterPro" id="IPR003646">
    <property type="entry name" value="SH3-like_bac-type"/>
</dbReference>
<comment type="caution">
    <text evidence="6">The sequence shown here is derived from an EMBL/GenBank/DDBJ whole genome shotgun (WGS) entry which is preliminary data.</text>
</comment>
<dbReference type="Pfam" id="PF00877">
    <property type="entry name" value="NLPC_P60"/>
    <property type="match status" value="1"/>
</dbReference>
<name>A0ABT2KUZ4_9BACL</name>
<organism evidence="6 7">
    <name type="scientific">Exiguobacterium alkaliphilum</name>
    <dbReference type="NCBI Taxonomy" id="1428684"/>
    <lineage>
        <taxon>Bacteria</taxon>
        <taxon>Bacillati</taxon>
        <taxon>Bacillota</taxon>
        <taxon>Bacilli</taxon>
        <taxon>Bacillales</taxon>
        <taxon>Bacillales Family XII. Incertae Sedis</taxon>
        <taxon>Exiguobacterium</taxon>
    </lineage>
</organism>
<dbReference type="RefSeq" id="WP_260577583.1">
    <property type="nucleotide sequence ID" value="NZ_JANIEK010000011.1"/>
</dbReference>
<evidence type="ECO:0000256" key="4">
    <source>
        <dbReference type="ARBA" id="ARBA00022807"/>
    </source>
</evidence>
<keyword evidence="4" id="KW-0788">Thiol protease</keyword>
<reference evidence="6 7" key="1">
    <citation type="submission" date="2022-07" db="EMBL/GenBank/DDBJ databases">
        <title>Genomic and pangenome structural analysis of the polyextremophile Exiguobacterium.</title>
        <authorList>
            <person name="Shen L."/>
        </authorList>
    </citation>
    <scope>NUCLEOTIDE SEQUENCE [LARGE SCALE GENOMIC DNA]</scope>
    <source>
        <strain evidence="6 7">12_1</strain>
    </source>
</reference>
<comment type="similarity">
    <text evidence="1">Belongs to the peptidase C40 family.</text>
</comment>